<evidence type="ECO:0000256" key="1">
    <source>
        <dbReference type="ARBA" id="ARBA00023015"/>
    </source>
</evidence>
<reference evidence="9" key="3">
    <citation type="submission" date="2015-02" db="UniProtKB">
        <authorList>
            <consortium name="EnsemblProtists"/>
        </authorList>
    </citation>
    <scope>IDENTIFICATION</scope>
    <source>
        <strain evidence="9">DAOM BR144</strain>
    </source>
</reference>
<dbReference type="Proteomes" id="UP000019132">
    <property type="component" value="Unassembled WGS sequence"/>
</dbReference>
<sequence length="201" mass="22210">MVISDHIKSQYFLNDEQVIRLSPPVMAQPDTETRRMGTPWTAEEHNLFLEALEKHPSGPWKLIAAHIGTRTTRQTMTHAQRYREKIARRKRTLTQAGLAALHAAESSTPPASTKPPQPATPAASNDSAAAEATAAADSDFDLIDSDTELSFADFNISLNDDVEGMDSERLLLSVIDSYEPLPFSEEEARTMLEHFTSDSSV</sequence>
<dbReference type="VEuPathDB" id="FungiDB:PYU1_G002826"/>
<reference evidence="10" key="1">
    <citation type="journal article" date="2010" name="Genome Biol.">
        <title>Genome sequence of the necrotrophic plant pathogen Pythium ultimum reveals original pathogenicity mechanisms and effector repertoire.</title>
        <authorList>
            <person name="Levesque C.A."/>
            <person name="Brouwer H."/>
            <person name="Cano L."/>
            <person name="Hamilton J.P."/>
            <person name="Holt C."/>
            <person name="Huitema E."/>
            <person name="Raffaele S."/>
            <person name="Robideau G.P."/>
            <person name="Thines M."/>
            <person name="Win J."/>
            <person name="Zerillo M.M."/>
            <person name="Beakes G.W."/>
            <person name="Boore J.L."/>
            <person name="Busam D."/>
            <person name="Dumas B."/>
            <person name="Ferriera S."/>
            <person name="Fuerstenberg S.I."/>
            <person name="Gachon C.M."/>
            <person name="Gaulin E."/>
            <person name="Govers F."/>
            <person name="Grenville-Briggs L."/>
            <person name="Horner N."/>
            <person name="Hostetler J."/>
            <person name="Jiang R.H."/>
            <person name="Johnson J."/>
            <person name="Krajaejun T."/>
            <person name="Lin H."/>
            <person name="Meijer H.J."/>
            <person name="Moore B."/>
            <person name="Morris P."/>
            <person name="Phuntmart V."/>
            <person name="Puiu D."/>
            <person name="Shetty J."/>
            <person name="Stajich J.E."/>
            <person name="Tripathy S."/>
            <person name="Wawra S."/>
            <person name="van West P."/>
            <person name="Whitty B.R."/>
            <person name="Coutinho P.M."/>
            <person name="Henrissat B."/>
            <person name="Martin F."/>
            <person name="Thomas P.D."/>
            <person name="Tyler B.M."/>
            <person name="De Vries R.P."/>
            <person name="Kamoun S."/>
            <person name="Yandell M."/>
            <person name="Tisserat N."/>
            <person name="Buell C.R."/>
        </authorList>
    </citation>
    <scope>NUCLEOTIDE SEQUENCE</scope>
    <source>
        <strain evidence="10">DAOM:BR144</strain>
    </source>
</reference>
<organism evidence="9 10">
    <name type="scientific">Globisporangium ultimum (strain ATCC 200006 / CBS 805.95 / DAOM BR144)</name>
    <name type="common">Pythium ultimum</name>
    <dbReference type="NCBI Taxonomy" id="431595"/>
    <lineage>
        <taxon>Eukaryota</taxon>
        <taxon>Sar</taxon>
        <taxon>Stramenopiles</taxon>
        <taxon>Oomycota</taxon>
        <taxon>Peronosporomycetes</taxon>
        <taxon>Pythiales</taxon>
        <taxon>Pythiaceae</taxon>
        <taxon>Globisporangium</taxon>
    </lineage>
</organism>
<evidence type="ECO:0000256" key="4">
    <source>
        <dbReference type="ARBA" id="ARBA00023242"/>
    </source>
</evidence>
<feature type="domain" description="Myb-like" evidence="6">
    <location>
        <begin position="32"/>
        <end position="83"/>
    </location>
</feature>
<keyword evidence="2" id="KW-0238">DNA-binding</keyword>
<accession>K3WCY8</accession>
<feature type="compositionally biased region" description="Low complexity" evidence="5">
    <location>
        <begin position="120"/>
        <end position="133"/>
    </location>
</feature>
<dbReference type="PANTHER" id="PTHR12802">
    <property type="entry name" value="SWI/SNF COMPLEX-RELATED"/>
    <property type="match status" value="1"/>
</dbReference>
<dbReference type="SUPFAM" id="SSF46689">
    <property type="entry name" value="Homeodomain-like"/>
    <property type="match status" value="1"/>
</dbReference>
<dbReference type="EnsemblProtists" id="PYU1_T002829">
    <property type="protein sequence ID" value="PYU1_T002829"/>
    <property type="gene ID" value="PYU1_G002826"/>
</dbReference>
<keyword evidence="3" id="KW-0804">Transcription</keyword>
<dbReference type="Pfam" id="PF00249">
    <property type="entry name" value="Myb_DNA-binding"/>
    <property type="match status" value="1"/>
</dbReference>
<keyword evidence="4" id="KW-0539">Nucleus</keyword>
<reference evidence="10" key="2">
    <citation type="submission" date="2010-04" db="EMBL/GenBank/DDBJ databases">
        <authorList>
            <person name="Buell R."/>
            <person name="Hamilton J."/>
            <person name="Hostetler J."/>
        </authorList>
    </citation>
    <scope>NUCLEOTIDE SEQUENCE [LARGE SCALE GENOMIC DNA]</scope>
    <source>
        <strain evidence="10">DAOM:BR144</strain>
    </source>
</reference>
<feature type="domain" description="HTH myb-type" evidence="8">
    <location>
        <begin position="39"/>
        <end position="87"/>
    </location>
</feature>
<dbReference type="SMART" id="SM00717">
    <property type="entry name" value="SANT"/>
    <property type="match status" value="1"/>
</dbReference>
<proteinExistence type="predicted"/>
<dbReference type="STRING" id="431595.K3WCY8"/>
<dbReference type="InterPro" id="IPR017930">
    <property type="entry name" value="Myb_dom"/>
</dbReference>
<dbReference type="InterPro" id="IPR001005">
    <property type="entry name" value="SANT/Myb"/>
</dbReference>
<evidence type="ECO:0000259" key="8">
    <source>
        <dbReference type="PROSITE" id="PS51294"/>
    </source>
</evidence>
<protein>
    <submittedName>
        <fullName evidence="9">Uncharacterized protein</fullName>
    </submittedName>
</protein>
<dbReference type="PROSITE" id="PS50090">
    <property type="entry name" value="MYB_LIKE"/>
    <property type="match status" value="1"/>
</dbReference>
<dbReference type="GO" id="GO:0003677">
    <property type="term" value="F:DNA binding"/>
    <property type="evidence" value="ECO:0007669"/>
    <property type="project" value="UniProtKB-KW"/>
</dbReference>
<dbReference type="HOGENOM" id="CLU_080595_3_0_1"/>
<feature type="domain" description="SANT" evidence="7">
    <location>
        <begin position="35"/>
        <end position="87"/>
    </location>
</feature>
<evidence type="ECO:0000259" key="7">
    <source>
        <dbReference type="PROSITE" id="PS51293"/>
    </source>
</evidence>
<dbReference type="Gene3D" id="1.10.10.60">
    <property type="entry name" value="Homeodomain-like"/>
    <property type="match status" value="1"/>
</dbReference>
<evidence type="ECO:0000313" key="10">
    <source>
        <dbReference type="Proteomes" id="UP000019132"/>
    </source>
</evidence>
<evidence type="ECO:0000259" key="6">
    <source>
        <dbReference type="PROSITE" id="PS50090"/>
    </source>
</evidence>
<name>K3WCY8_GLOUD</name>
<keyword evidence="1" id="KW-0805">Transcription regulation</keyword>
<dbReference type="EMBL" id="GL376628">
    <property type="status" value="NOT_ANNOTATED_CDS"/>
    <property type="molecule type" value="Genomic_DNA"/>
</dbReference>
<dbReference type="PROSITE" id="PS51294">
    <property type="entry name" value="HTH_MYB"/>
    <property type="match status" value="1"/>
</dbReference>
<dbReference type="InParanoid" id="K3WCY8"/>
<evidence type="ECO:0000256" key="2">
    <source>
        <dbReference type="ARBA" id="ARBA00023125"/>
    </source>
</evidence>
<dbReference type="AlphaFoldDB" id="K3WCY8"/>
<evidence type="ECO:0000256" key="5">
    <source>
        <dbReference type="SAM" id="MobiDB-lite"/>
    </source>
</evidence>
<dbReference type="InterPro" id="IPR009057">
    <property type="entry name" value="Homeodomain-like_sf"/>
</dbReference>
<dbReference type="eggNOG" id="KOG0724">
    <property type="taxonomic scope" value="Eukaryota"/>
</dbReference>
<evidence type="ECO:0000256" key="3">
    <source>
        <dbReference type="ARBA" id="ARBA00023163"/>
    </source>
</evidence>
<dbReference type="PANTHER" id="PTHR12802:SF155">
    <property type="entry name" value="DEUBIQUITINASE MYSM1"/>
    <property type="match status" value="1"/>
</dbReference>
<dbReference type="PROSITE" id="PS51293">
    <property type="entry name" value="SANT"/>
    <property type="match status" value="1"/>
</dbReference>
<keyword evidence="10" id="KW-1185">Reference proteome</keyword>
<feature type="region of interest" description="Disordered" evidence="5">
    <location>
        <begin position="101"/>
        <end position="133"/>
    </location>
</feature>
<evidence type="ECO:0000313" key="9">
    <source>
        <dbReference type="EnsemblProtists" id="PYU1_T002829"/>
    </source>
</evidence>
<dbReference type="InterPro" id="IPR017884">
    <property type="entry name" value="SANT_dom"/>
</dbReference>
<dbReference type="CDD" id="cd00167">
    <property type="entry name" value="SANT"/>
    <property type="match status" value="1"/>
</dbReference>